<feature type="site" description="Transition state stabilizer" evidence="9">
    <location>
        <position position="94"/>
    </location>
</feature>
<evidence type="ECO:0000313" key="13">
    <source>
        <dbReference type="Proteomes" id="UP000441523"/>
    </source>
</evidence>
<dbReference type="AlphaFoldDB" id="A0A6N6MVV2"/>
<comment type="catalytic activity">
    <reaction evidence="1 9 10">
        <text>D-alanyl-D-alanine + H2O = 2 D-alanine</text>
        <dbReference type="Rhea" id="RHEA:20661"/>
        <dbReference type="ChEBI" id="CHEBI:15377"/>
        <dbReference type="ChEBI" id="CHEBI:57416"/>
        <dbReference type="ChEBI" id="CHEBI:57822"/>
        <dbReference type="EC" id="3.4.13.22"/>
    </reaction>
</comment>
<dbReference type="InterPro" id="IPR000755">
    <property type="entry name" value="A_A_dipeptidase"/>
</dbReference>
<evidence type="ECO:0000256" key="7">
    <source>
        <dbReference type="ARBA" id="ARBA00023049"/>
    </source>
</evidence>
<dbReference type="PANTHER" id="PTHR43126:SF1">
    <property type="entry name" value="D-ALANYL-D-ALANINE DIPEPTIDASE"/>
    <property type="match status" value="1"/>
</dbReference>
<feature type="region of interest" description="Disordered" evidence="11">
    <location>
        <begin position="162"/>
        <end position="185"/>
    </location>
</feature>
<feature type="binding site" evidence="9">
    <location>
        <position position="207"/>
    </location>
    <ligand>
        <name>Zn(2+)</name>
        <dbReference type="ChEBI" id="CHEBI:29105"/>
        <note>catalytic</note>
    </ligand>
</feature>
<feature type="binding site" evidence="9">
    <location>
        <position position="139"/>
    </location>
    <ligand>
        <name>Zn(2+)</name>
        <dbReference type="ChEBI" id="CHEBI:29105"/>
        <note>catalytic</note>
    </ligand>
</feature>
<dbReference type="GO" id="GO:0008237">
    <property type="term" value="F:metallopeptidase activity"/>
    <property type="evidence" value="ECO:0007669"/>
    <property type="project" value="UniProtKB-KW"/>
</dbReference>
<dbReference type="GO" id="GO:0071555">
    <property type="term" value="P:cell wall organization"/>
    <property type="evidence" value="ECO:0007669"/>
    <property type="project" value="UniProtKB-KW"/>
</dbReference>
<keyword evidence="8 10" id="KW-0961">Cell wall biogenesis/degradation</keyword>
<evidence type="ECO:0000256" key="4">
    <source>
        <dbReference type="ARBA" id="ARBA00022801"/>
    </source>
</evidence>
<dbReference type="GO" id="GO:0006508">
    <property type="term" value="P:proteolysis"/>
    <property type="evidence" value="ECO:0007669"/>
    <property type="project" value="UniProtKB-KW"/>
</dbReference>
<keyword evidence="6 9" id="KW-0224">Dipeptidase</keyword>
<reference evidence="12 13" key="1">
    <citation type="submission" date="2019-09" db="EMBL/GenBank/DDBJ databases">
        <title>YIM 132548 draft genome.</title>
        <authorList>
            <person name="Jiang L."/>
        </authorList>
    </citation>
    <scope>NUCLEOTIDE SEQUENCE [LARGE SCALE GENOMIC DNA]</scope>
    <source>
        <strain evidence="12 13">YIM 132548</strain>
    </source>
</reference>
<evidence type="ECO:0000256" key="11">
    <source>
        <dbReference type="SAM" id="MobiDB-lite"/>
    </source>
</evidence>
<evidence type="ECO:0000256" key="3">
    <source>
        <dbReference type="ARBA" id="ARBA00022723"/>
    </source>
</evidence>
<dbReference type="GO" id="GO:0160237">
    <property type="term" value="F:D-Ala-D-Ala dipeptidase activity"/>
    <property type="evidence" value="ECO:0007669"/>
    <property type="project" value="UniProtKB-EC"/>
</dbReference>
<evidence type="ECO:0000256" key="6">
    <source>
        <dbReference type="ARBA" id="ARBA00022997"/>
    </source>
</evidence>
<evidence type="ECO:0000256" key="5">
    <source>
        <dbReference type="ARBA" id="ARBA00022833"/>
    </source>
</evidence>
<dbReference type="PANTHER" id="PTHR43126">
    <property type="entry name" value="D-ALANYL-D-ALANINE DIPEPTIDASE"/>
    <property type="match status" value="1"/>
</dbReference>
<dbReference type="Gene3D" id="3.30.1380.10">
    <property type="match status" value="1"/>
</dbReference>
<organism evidence="12 13">
    <name type="scientific">Methylobacterium planeticum</name>
    <dbReference type="NCBI Taxonomy" id="2615211"/>
    <lineage>
        <taxon>Bacteria</taxon>
        <taxon>Pseudomonadati</taxon>
        <taxon>Pseudomonadota</taxon>
        <taxon>Alphaproteobacteria</taxon>
        <taxon>Hyphomicrobiales</taxon>
        <taxon>Methylobacteriaceae</taxon>
        <taxon>Methylobacterium</taxon>
    </lineage>
</organism>
<keyword evidence="13" id="KW-1185">Reference proteome</keyword>
<feature type="binding site" evidence="9">
    <location>
        <position position="146"/>
    </location>
    <ligand>
        <name>Zn(2+)</name>
        <dbReference type="ChEBI" id="CHEBI:29105"/>
        <note>catalytic</note>
    </ligand>
</feature>
<evidence type="ECO:0000256" key="8">
    <source>
        <dbReference type="ARBA" id="ARBA00023316"/>
    </source>
</evidence>
<evidence type="ECO:0000256" key="9">
    <source>
        <dbReference type="HAMAP-Rule" id="MF_01924"/>
    </source>
</evidence>
<gene>
    <name evidence="9" type="primary">ddpX</name>
    <name evidence="12" type="ORF">F6X51_03020</name>
</gene>
<keyword evidence="2 9" id="KW-0645">Protease</keyword>
<dbReference type="HAMAP" id="MF_01924">
    <property type="entry name" value="A_A_dipeptidase"/>
    <property type="match status" value="1"/>
</dbReference>
<dbReference type="InterPro" id="IPR009045">
    <property type="entry name" value="Zn_M74/Hedgehog-like"/>
</dbReference>
<evidence type="ECO:0000256" key="1">
    <source>
        <dbReference type="ARBA" id="ARBA00001362"/>
    </source>
</evidence>
<keyword evidence="4 9" id="KW-0378">Hydrolase</keyword>
<keyword evidence="3 9" id="KW-0479">Metal-binding</keyword>
<evidence type="ECO:0000256" key="2">
    <source>
        <dbReference type="ARBA" id="ARBA00022670"/>
    </source>
</evidence>
<dbReference type="EC" id="3.4.13.22" evidence="9 10"/>
<evidence type="ECO:0000256" key="10">
    <source>
        <dbReference type="PIRNR" id="PIRNR026671"/>
    </source>
</evidence>
<dbReference type="EMBL" id="VZZJ01000002">
    <property type="protein sequence ID" value="KAB1075664.1"/>
    <property type="molecule type" value="Genomic_DNA"/>
</dbReference>
<sequence>MRAGFLVGGVVPLLILGAGARAEPVPALVDAAARVPGLSVEMRYAGADNFVGRPIAGYEAPRCLLTPQAAGALAQVQAALAPAGLGLKVFDCYRPTRAVADFAAWARDPADTRMRRAYYPDIDKRDLFRLGYIAERSSHSRGSTADLTLVRSADGSELDMGTPFDHFGPRSAPASPDVTPEQRANRDRLRDAMRAAGFAPYAEEWWHFTLAAEPYPDTAFDVPVR</sequence>
<comment type="similarity">
    <text evidence="9 10">Belongs to the peptidase M15D family.</text>
</comment>
<dbReference type="RefSeq" id="WP_150961727.1">
    <property type="nucleotide sequence ID" value="NZ_VZZJ01000002.1"/>
</dbReference>
<dbReference type="SUPFAM" id="SSF55166">
    <property type="entry name" value="Hedgehog/DD-peptidase"/>
    <property type="match status" value="1"/>
</dbReference>
<proteinExistence type="inferred from homology"/>
<keyword evidence="7 9" id="KW-0482">Metalloprotease</keyword>
<dbReference type="Pfam" id="PF01427">
    <property type="entry name" value="Peptidase_M15"/>
    <property type="match status" value="1"/>
</dbReference>
<dbReference type="CDD" id="cd14817">
    <property type="entry name" value="D-Ala-D-Ala_dipeptidase_VanX"/>
    <property type="match status" value="1"/>
</dbReference>
<dbReference type="Proteomes" id="UP000441523">
    <property type="component" value="Unassembled WGS sequence"/>
</dbReference>
<accession>A0A6N6MVV2</accession>
<dbReference type="PIRSF" id="PIRSF026671">
    <property type="entry name" value="AA_dipeptidase"/>
    <property type="match status" value="1"/>
</dbReference>
<dbReference type="GO" id="GO:0008270">
    <property type="term" value="F:zinc ion binding"/>
    <property type="evidence" value="ECO:0007669"/>
    <property type="project" value="UniProtKB-UniRule"/>
</dbReference>
<comment type="function">
    <text evidence="9 10">Catalyzes hydrolysis of the D-alanyl-D-alanine dipeptide.</text>
</comment>
<keyword evidence="5 9" id="KW-0862">Zinc</keyword>
<name>A0A6N6MVV2_9HYPH</name>
<protein>
    <recommendedName>
        <fullName evidence="9 10">D-alanyl-D-alanine dipeptidase</fullName>
        <shortName evidence="9 10">D-Ala-D-Ala dipeptidase</shortName>
        <ecNumber evidence="9 10">3.4.13.22</ecNumber>
    </recommendedName>
</protein>
<comment type="cofactor">
    <cofactor evidence="9">
        <name>Zn(2+)</name>
        <dbReference type="ChEBI" id="CHEBI:29105"/>
    </cofactor>
    <text evidence="9">Binds 1 zinc ion per subunit.</text>
</comment>
<evidence type="ECO:0000313" key="12">
    <source>
        <dbReference type="EMBL" id="KAB1075664.1"/>
    </source>
</evidence>
<comment type="caution">
    <text evidence="12">The sequence shown here is derived from an EMBL/GenBank/DDBJ whole genome shotgun (WGS) entry which is preliminary data.</text>
</comment>
<feature type="active site" description="Proton donor/acceptor" evidence="9">
    <location>
        <position position="204"/>
    </location>
</feature>